<sequence length="373" mass="40015">MSRSSLPVSRRGFLAGAGALAGAVTLGACGNPDKLKGSGPGSGGNQLVVYDGGGAWGQAQRKVLFQPFEKETGIKVVPAPAPPAAQLRTAISAGKPGMDVVDLNGARIGSWARDGLLQEIDYTKWNDPSLKGKFDPYPAQQHAVPAIIFAVQLAYDRQALGRDMTGWADMWNGSLPGKRSFRTGDGPGGGTLEIALLADGVAPKDLYPIDMERALRKLSQVRSNVLKFWDNGAESIQMLVDKQITGVAAWNGRIESALAGGAKNIQSTFAQAIVQIDYWAIPKGAANVEGALRFIEFASKPERQAEFAQEITYAPTVKSAYDHIPAERQKLLATAPGLSGTVLQNMEYWSSQDKSGKTMEEIAIDRWQKWLSS</sequence>
<dbReference type="InterPro" id="IPR006311">
    <property type="entry name" value="TAT_signal"/>
</dbReference>
<dbReference type="InterPro" id="IPR006059">
    <property type="entry name" value="SBP"/>
</dbReference>
<dbReference type="RefSeq" id="WP_344595361.1">
    <property type="nucleotide sequence ID" value="NZ_BAAARW010000030.1"/>
</dbReference>
<evidence type="ECO:0000313" key="3">
    <source>
        <dbReference type="Proteomes" id="UP001501231"/>
    </source>
</evidence>
<comment type="caution">
    <text evidence="2">The sequence shown here is derived from an EMBL/GenBank/DDBJ whole genome shotgun (WGS) entry which is preliminary data.</text>
</comment>
<evidence type="ECO:0000313" key="2">
    <source>
        <dbReference type="EMBL" id="GAA2445746.1"/>
    </source>
</evidence>
<dbReference type="NCBIfam" id="TIGR01409">
    <property type="entry name" value="TAT_signal_seq"/>
    <property type="match status" value="1"/>
</dbReference>
<proteinExistence type="predicted"/>
<dbReference type="Proteomes" id="UP001501231">
    <property type="component" value="Unassembled WGS sequence"/>
</dbReference>
<protein>
    <submittedName>
        <fullName evidence="2">ABC transporter substrate-binding protein</fullName>
    </submittedName>
</protein>
<dbReference type="EMBL" id="BAAARW010000030">
    <property type="protein sequence ID" value="GAA2445746.1"/>
    <property type="molecule type" value="Genomic_DNA"/>
</dbReference>
<accession>A0ABP5XBF4</accession>
<dbReference type="InterPro" id="IPR019546">
    <property type="entry name" value="TAT_signal_bac_arc"/>
</dbReference>
<gene>
    <name evidence="2" type="ORF">GCM10010191_73360</name>
</gene>
<dbReference type="PROSITE" id="PS51318">
    <property type="entry name" value="TAT"/>
    <property type="match status" value="1"/>
</dbReference>
<dbReference type="PANTHER" id="PTHR30222:SF2">
    <property type="entry name" value="ABC TRANSPORTER SUBSTRATE-BINDING PROTEIN"/>
    <property type="match status" value="1"/>
</dbReference>
<dbReference type="Pfam" id="PF13416">
    <property type="entry name" value="SBP_bac_8"/>
    <property type="match status" value="1"/>
</dbReference>
<keyword evidence="1" id="KW-0732">Signal</keyword>
<reference evidence="3" key="1">
    <citation type="journal article" date="2019" name="Int. J. Syst. Evol. Microbiol.">
        <title>The Global Catalogue of Microorganisms (GCM) 10K type strain sequencing project: providing services to taxonomists for standard genome sequencing and annotation.</title>
        <authorList>
            <consortium name="The Broad Institute Genomics Platform"/>
            <consortium name="The Broad Institute Genome Sequencing Center for Infectious Disease"/>
            <person name="Wu L."/>
            <person name="Ma J."/>
        </authorList>
    </citation>
    <scope>NUCLEOTIDE SEQUENCE [LARGE SCALE GENOMIC DNA]</scope>
    <source>
        <strain evidence="3">JCM 3325</strain>
    </source>
</reference>
<dbReference type="PANTHER" id="PTHR30222">
    <property type="entry name" value="SPERMIDINE/PUTRESCINE-BINDING PERIPLASMIC PROTEIN"/>
    <property type="match status" value="1"/>
</dbReference>
<organism evidence="2 3">
    <name type="scientific">Actinomadura vinacea</name>
    <dbReference type="NCBI Taxonomy" id="115336"/>
    <lineage>
        <taxon>Bacteria</taxon>
        <taxon>Bacillati</taxon>
        <taxon>Actinomycetota</taxon>
        <taxon>Actinomycetes</taxon>
        <taxon>Streptosporangiales</taxon>
        <taxon>Thermomonosporaceae</taxon>
        <taxon>Actinomadura</taxon>
    </lineage>
</organism>
<dbReference type="PROSITE" id="PS51257">
    <property type="entry name" value="PROKAR_LIPOPROTEIN"/>
    <property type="match status" value="1"/>
</dbReference>
<dbReference type="CDD" id="cd13589">
    <property type="entry name" value="PBP2_polyamine_RpCGA009"/>
    <property type="match status" value="1"/>
</dbReference>
<keyword evidence="3" id="KW-1185">Reference proteome</keyword>
<dbReference type="SUPFAM" id="SSF53850">
    <property type="entry name" value="Periplasmic binding protein-like II"/>
    <property type="match status" value="1"/>
</dbReference>
<dbReference type="Gene3D" id="3.40.190.10">
    <property type="entry name" value="Periplasmic binding protein-like II"/>
    <property type="match status" value="2"/>
</dbReference>
<evidence type="ECO:0000256" key="1">
    <source>
        <dbReference type="ARBA" id="ARBA00022729"/>
    </source>
</evidence>
<name>A0ABP5XBF4_9ACTN</name>